<dbReference type="EMBL" id="MN740330">
    <property type="protein sequence ID" value="QHU00864.1"/>
    <property type="molecule type" value="Genomic_DNA"/>
</dbReference>
<dbReference type="AlphaFoldDB" id="A0A6C0JB59"/>
<sequence>MDLSKNNMDDVLQHINYMKQLNKSSSIADSINYSDDKELLKILKIEYHDIFSYIKTNNSETETETENNYNLLVISNDDYCHYPPTVTLKFKDCYYYIHKYNNLMNIFNELSVLDCGGYFMAVCIFYKKLNITDLILEQDPKSPFGYCMNTKIGHKNEFLTNWT</sequence>
<organism evidence="1">
    <name type="scientific">viral metagenome</name>
    <dbReference type="NCBI Taxonomy" id="1070528"/>
    <lineage>
        <taxon>unclassified sequences</taxon>
        <taxon>metagenomes</taxon>
        <taxon>organismal metagenomes</taxon>
    </lineage>
</organism>
<name>A0A6C0JB59_9ZZZZ</name>
<evidence type="ECO:0000313" key="1">
    <source>
        <dbReference type="EMBL" id="QHU00864.1"/>
    </source>
</evidence>
<accession>A0A6C0JB59</accession>
<reference evidence="1" key="1">
    <citation type="journal article" date="2020" name="Nature">
        <title>Giant virus diversity and host interactions through global metagenomics.</title>
        <authorList>
            <person name="Schulz F."/>
            <person name="Roux S."/>
            <person name="Paez-Espino D."/>
            <person name="Jungbluth S."/>
            <person name="Walsh D.A."/>
            <person name="Denef V.J."/>
            <person name="McMahon K.D."/>
            <person name="Konstantinidis K.T."/>
            <person name="Eloe-Fadrosh E.A."/>
            <person name="Kyrpides N.C."/>
            <person name="Woyke T."/>
        </authorList>
    </citation>
    <scope>NUCLEOTIDE SEQUENCE</scope>
    <source>
        <strain evidence="1">GVMAG-M-3300025860-20</strain>
    </source>
</reference>
<proteinExistence type="predicted"/>
<protein>
    <submittedName>
        <fullName evidence="1">Uncharacterized protein</fullName>
    </submittedName>
</protein>